<evidence type="ECO:0000256" key="8">
    <source>
        <dbReference type="ARBA" id="ARBA00023049"/>
    </source>
</evidence>
<feature type="transmembrane region" description="Helical" evidence="11">
    <location>
        <begin position="12"/>
        <end position="38"/>
    </location>
</feature>
<evidence type="ECO:0000256" key="4">
    <source>
        <dbReference type="ARBA" id="ARBA00022723"/>
    </source>
</evidence>
<proteinExistence type="inferred from homology"/>
<evidence type="ECO:0000256" key="5">
    <source>
        <dbReference type="ARBA" id="ARBA00022801"/>
    </source>
</evidence>
<dbReference type="GO" id="GO:0046872">
    <property type="term" value="F:metal ion binding"/>
    <property type="evidence" value="ECO:0007669"/>
    <property type="project" value="UniProtKB-KW"/>
</dbReference>
<dbReference type="PANTHER" id="PTHR43221:SF2">
    <property type="entry name" value="PROTEASE HTPX HOMOLOG"/>
    <property type="match status" value="1"/>
</dbReference>
<dbReference type="EMBL" id="MHKE01000012">
    <property type="protein sequence ID" value="OGY84015.1"/>
    <property type="molecule type" value="Genomic_DNA"/>
</dbReference>
<comment type="cofactor">
    <cofactor evidence="10">
        <name>Zn(2+)</name>
        <dbReference type="ChEBI" id="CHEBI:29105"/>
    </cofactor>
    <text evidence="10">Binds 1 zinc ion per subunit.</text>
</comment>
<dbReference type="InterPro" id="IPR050083">
    <property type="entry name" value="HtpX_protease"/>
</dbReference>
<keyword evidence="9 11" id="KW-0472">Membrane</keyword>
<accession>A0A1G2B4U5</accession>
<keyword evidence="4" id="KW-0479">Metal-binding</keyword>
<dbReference type="Proteomes" id="UP000179164">
    <property type="component" value="Unassembled WGS sequence"/>
</dbReference>
<dbReference type="STRING" id="1798543.A2898_01965"/>
<evidence type="ECO:0000256" key="9">
    <source>
        <dbReference type="ARBA" id="ARBA00023136"/>
    </source>
</evidence>
<dbReference type="GO" id="GO:0006508">
    <property type="term" value="P:proteolysis"/>
    <property type="evidence" value="ECO:0007669"/>
    <property type="project" value="UniProtKB-KW"/>
</dbReference>
<dbReference type="PANTHER" id="PTHR43221">
    <property type="entry name" value="PROTEASE HTPX"/>
    <property type="match status" value="1"/>
</dbReference>
<keyword evidence="6 10" id="KW-0862">Zinc</keyword>
<evidence type="ECO:0000256" key="10">
    <source>
        <dbReference type="RuleBase" id="RU003983"/>
    </source>
</evidence>
<protein>
    <recommendedName>
        <fullName evidence="12">Peptidase M48 domain-containing protein</fullName>
    </recommendedName>
</protein>
<dbReference type="InterPro" id="IPR001915">
    <property type="entry name" value="Peptidase_M48"/>
</dbReference>
<evidence type="ECO:0000256" key="11">
    <source>
        <dbReference type="SAM" id="Phobius"/>
    </source>
</evidence>
<feature type="transmembrane region" description="Helical" evidence="11">
    <location>
        <begin position="202"/>
        <end position="228"/>
    </location>
</feature>
<feature type="transmembrane region" description="Helical" evidence="11">
    <location>
        <begin position="50"/>
        <end position="71"/>
    </location>
</feature>
<sequence length="308" mass="34321">MNRVKGYRVFGTWLRSWVSFIVAFLALVLVYVLCWAAIQKWAPSATEYFRWGAIGAGVIGAIMLIFNELIVKWSMKAYRIRYREQCPKLWDAVVRACPAHFRPRPRIYMIPSGEMNAIAFGWGIRFMSAVGATEGIVERLSDQELTAVMAHEVGHILNKDILVSMMMMYAVMTMSFTGWMIWRFGPWKAGNSRRSSSNSKGSGGAALLVILLVGGTLYLLGRILGVILQMFVSRQREYAADARSARRMGTSRPLITALQKISGRAQIAGPIAGTAFGGLCTEDPYPNDMFSTHPAMPKRINALHDLEG</sequence>
<evidence type="ECO:0000256" key="6">
    <source>
        <dbReference type="ARBA" id="ARBA00022833"/>
    </source>
</evidence>
<comment type="similarity">
    <text evidence="10">Belongs to the peptidase M48 family.</text>
</comment>
<gene>
    <name evidence="13" type="ORF">A2898_01965</name>
</gene>
<evidence type="ECO:0000256" key="1">
    <source>
        <dbReference type="ARBA" id="ARBA00022475"/>
    </source>
</evidence>
<evidence type="ECO:0000313" key="13">
    <source>
        <dbReference type="EMBL" id="OGY84015.1"/>
    </source>
</evidence>
<keyword evidence="2 10" id="KW-0645">Protease</keyword>
<name>A0A1G2B4U5_9BACT</name>
<dbReference type="Pfam" id="PF01435">
    <property type="entry name" value="Peptidase_M48"/>
    <property type="match status" value="1"/>
</dbReference>
<comment type="caution">
    <text evidence="13">The sequence shown here is derived from an EMBL/GenBank/DDBJ whole genome shotgun (WGS) entry which is preliminary data.</text>
</comment>
<evidence type="ECO:0000256" key="2">
    <source>
        <dbReference type="ARBA" id="ARBA00022670"/>
    </source>
</evidence>
<keyword evidence="5 10" id="KW-0378">Hydrolase</keyword>
<dbReference type="GO" id="GO:0004222">
    <property type="term" value="F:metalloendopeptidase activity"/>
    <property type="evidence" value="ECO:0007669"/>
    <property type="project" value="InterPro"/>
</dbReference>
<keyword evidence="1" id="KW-1003">Cell membrane</keyword>
<organism evidence="13 14">
    <name type="scientific">Candidatus Kerfeldbacteria bacterium RIFCSPLOWO2_01_FULL_48_11</name>
    <dbReference type="NCBI Taxonomy" id="1798543"/>
    <lineage>
        <taxon>Bacteria</taxon>
        <taxon>Candidatus Kerfeldiibacteriota</taxon>
    </lineage>
</organism>
<evidence type="ECO:0000313" key="14">
    <source>
        <dbReference type="Proteomes" id="UP000179164"/>
    </source>
</evidence>
<dbReference type="AlphaFoldDB" id="A0A1G2B4U5"/>
<reference evidence="13 14" key="1">
    <citation type="journal article" date="2016" name="Nat. Commun.">
        <title>Thousands of microbial genomes shed light on interconnected biogeochemical processes in an aquifer system.</title>
        <authorList>
            <person name="Anantharaman K."/>
            <person name="Brown C.T."/>
            <person name="Hug L.A."/>
            <person name="Sharon I."/>
            <person name="Castelle C.J."/>
            <person name="Probst A.J."/>
            <person name="Thomas B.C."/>
            <person name="Singh A."/>
            <person name="Wilkins M.J."/>
            <person name="Karaoz U."/>
            <person name="Brodie E.L."/>
            <person name="Williams K.H."/>
            <person name="Hubbard S.S."/>
            <person name="Banfield J.F."/>
        </authorList>
    </citation>
    <scope>NUCLEOTIDE SEQUENCE [LARGE SCALE GENOMIC DNA]</scope>
</reference>
<evidence type="ECO:0000259" key="12">
    <source>
        <dbReference type="Pfam" id="PF01435"/>
    </source>
</evidence>
<evidence type="ECO:0000256" key="7">
    <source>
        <dbReference type="ARBA" id="ARBA00022989"/>
    </source>
</evidence>
<keyword evidence="7 11" id="KW-1133">Transmembrane helix</keyword>
<keyword evidence="8 10" id="KW-0482">Metalloprotease</keyword>
<keyword evidence="3 11" id="KW-0812">Transmembrane</keyword>
<evidence type="ECO:0000256" key="3">
    <source>
        <dbReference type="ARBA" id="ARBA00022692"/>
    </source>
</evidence>
<feature type="domain" description="Peptidase M48" evidence="12">
    <location>
        <begin position="98"/>
        <end position="305"/>
    </location>
</feature>
<dbReference type="Gene3D" id="3.30.2010.10">
    <property type="entry name" value="Metalloproteases ('zincins'), catalytic domain"/>
    <property type="match status" value="1"/>
</dbReference>
<feature type="transmembrane region" description="Helical" evidence="11">
    <location>
        <begin position="161"/>
        <end position="182"/>
    </location>
</feature>